<evidence type="ECO:0000313" key="3">
    <source>
        <dbReference type="EMBL" id="KAK3240997.1"/>
    </source>
</evidence>
<evidence type="ECO:0000313" key="4">
    <source>
        <dbReference type="Proteomes" id="UP001190700"/>
    </source>
</evidence>
<accession>A0AAE0EUY7</accession>
<protein>
    <recommendedName>
        <fullName evidence="2">Chromo domain-containing protein</fullName>
    </recommendedName>
</protein>
<evidence type="ECO:0000256" key="1">
    <source>
        <dbReference type="SAM" id="MobiDB-lite"/>
    </source>
</evidence>
<dbReference type="PROSITE" id="PS50013">
    <property type="entry name" value="CHROMO_2"/>
    <property type="match status" value="1"/>
</dbReference>
<dbReference type="SUPFAM" id="SSF54160">
    <property type="entry name" value="Chromo domain-like"/>
    <property type="match status" value="1"/>
</dbReference>
<reference evidence="3 4" key="1">
    <citation type="journal article" date="2015" name="Genome Biol. Evol.">
        <title>Comparative Genomics of a Bacterivorous Green Alga Reveals Evolutionary Causalities and Consequences of Phago-Mixotrophic Mode of Nutrition.</title>
        <authorList>
            <person name="Burns J.A."/>
            <person name="Paasch A."/>
            <person name="Narechania A."/>
            <person name="Kim E."/>
        </authorList>
    </citation>
    <scope>NUCLEOTIDE SEQUENCE [LARGE SCALE GENOMIC DNA]</scope>
    <source>
        <strain evidence="3 4">PLY_AMNH</strain>
    </source>
</reference>
<organism evidence="3 4">
    <name type="scientific">Cymbomonas tetramitiformis</name>
    <dbReference type="NCBI Taxonomy" id="36881"/>
    <lineage>
        <taxon>Eukaryota</taxon>
        <taxon>Viridiplantae</taxon>
        <taxon>Chlorophyta</taxon>
        <taxon>Pyramimonadophyceae</taxon>
        <taxon>Pyramimonadales</taxon>
        <taxon>Pyramimonadaceae</taxon>
        <taxon>Cymbomonas</taxon>
    </lineage>
</organism>
<name>A0AAE0EUY7_9CHLO</name>
<dbReference type="InterPro" id="IPR023780">
    <property type="entry name" value="Chromo_domain"/>
</dbReference>
<keyword evidence="4" id="KW-1185">Reference proteome</keyword>
<proteinExistence type="predicted"/>
<dbReference type="Gene3D" id="2.40.50.40">
    <property type="match status" value="1"/>
</dbReference>
<dbReference type="EMBL" id="LGRX02033499">
    <property type="protein sequence ID" value="KAK3240997.1"/>
    <property type="molecule type" value="Genomic_DNA"/>
</dbReference>
<feature type="domain" description="Chromo" evidence="2">
    <location>
        <begin position="33"/>
        <end position="95"/>
    </location>
</feature>
<dbReference type="AlphaFoldDB" id="A0AAE0EUY7"/>
<gene>
    <name evidence="3" type="ORF">CYMTET_49198</name>
</gene>
<dbReference type="Pfam" id="PF00385">
    <property type="entry name" value="Chromo"/>
    <property type="match status" value="1"/>
</dbReference>
<feature type="region of interest" description="Disordered" evidence="1">
    <location>
        <begin position="179"/>
        <end position="221"/>
    </location>
</feature>
<dbReference type="InterPro" id="IPR000953">
    <property type="entry name" value="Chromo/chromo_shadow_dom"/>
</dbReference>
<evidence type="ECO:0000259" key="2">
    <source>
        <dbReference type="PROSITE" id="PS50013"/>
    </source>
</evidence>
<sequence>MPINAWRLSVRDLLSSVPDNTAFGHQDHSDNIYEVDHIQAEKKVKIDGQVVEEWVIRWKGYDAHGTWEPIQNLAGLEDDIAKFRRERDDKATLRFGASSSADAPDAEFVEDEVLRPAMRGRRTAKVWSLFNEIICPVLDKPLGLRCAIENCGATLASTTNTVNARQHLAHVHKEHLAELEADEPDGRGDGPDPDSSRPVQRSLGTRYGPGGPMASVITSLR</sequence>
<feature type="compositionally biased region" description="Basic and acidic residues" evidence="1">
    <location>
        <begin position="179"/>
        <end position="190"/>
    </location>
</feature>
<dbReference type="InterPro" id="IPR016197">
    <property type="entry name" value="Chromo-like_dom_sf"/>
</dbReference>
<dbReference type="Proteomes" id="UP001190700">
    <property type="component" value="Unassembled WGS sequence"/>
</dbReference>
<comment type="caution">
    <text evidence="3">The sequence shown here is derived from an EMBL/GenBank/DDBJ whole genome shotgun (WGS) entry which is preliminary data.</text>
</comment>